<comment type="caution">
    <text evidence="2">The sequence shown here is derived from an EMBL/GenBank/DDBJ whole genome shotgun (WGS) entry which is preliminary data.</text>
</comment>
<evidence type="ECO:0000313" key="2">
    <source>
        <dbReference type="EMBL" id="KAK9496788.1"/>
    </source>
</evidence>
<evidence type="ECO:0000256" key="1">
    <source>
        <dbReference type="SAM" id="MobiDB-lite"/>
    </source>
</evidence>
<reference evidence="2 3" key="1">
    <citation type="submission" date="2022-12" db="EMBL/GenBank/DDBJ databases">
        <title>Chromosome-level genome assembly of true bugs.</title>
        <authorList>
            <person name="Ma L."/>
            <person name="Li H."/>
        </authorList>
    </citation>
    <scope>NUCLEOTIDE SEQUENCE [LARGE SCALE GENOMIC DNA]</scope>
    <source>
        <strain evidence="2">Lab_2022b</strain>
    </source>
</reference>
<feature type="region of interest" description="Disordered" evidence="1">
    <location>
        <begin position="406"/>
        <end position="443"/>
    </location>
</feature>
<organism evidence="2 3">
    <name type="scientific">Rhynocoris fuscipes</name>
    <dbReference type="NCBI Taxonomy" id="488301"/>
    <lineage>
        <taxon>Eukaryota</taxon>
        <taxon>Metazoa</taxon>
        <taxon>Ecdysozoa</taxon>
        <taxon>Arthropoda</taxon>
        <taxon>Hexapoda</taxon>
        <taxon>Insecta</taxon>
        <taxon>Pterygota</taxon>
        <taxon>Neoptera</taxon>
        <taxon>Paraneoptera</taxon>
        <taxon>Hemiptera</taxon>
        <taxon>Heteroptera</taxon>
        <taxon>Panheteroptera</taxon>
        <taxon>Cimicomorpha</taxon>
        <taxon>Reduviidae</taxon>
        <taxon>Harpactorinae</taxon>
        <taxon>Harpactorini</taxon>
        <taxon>Rhynocoris</taxon>
    </lineage>
</organism>
<dbReference type="Proteomes" id="UP001461498">
    <property type="component" value="Unassembled WGS sequence"/>
</dbReference>
<dbReference type="Pfam" id="PF14924">
    <property type="entry name" value="MAP10_N"/>
    <property type="match status" value="1"/>
</dbReference>
<dbReference type="AlphaFoldDB" id="A0AAW1CJ35"/>
<proteinExistence type="predicted"/>
<name>A0AAW1CJ35_9HEMI</name>
<gene>
    <name evidence="2" type="ORF">O3M35_012981</name>
</gene>
<protein>
    <submittedName>
        <fullName evidence="2">Uncharacterized protein</fullName>
    </submittedName>
</protein>
<accession>A0AAW1CJ35</accession>
<keyword evidence="3" id="KW-1185">Reference proteome</keyword>
<dbReference type="EMBL" id="JAPXFL010000055">
    <property type="protein sequence ID" value="KAK9496788.1"/>
    <property type="molecule type" value="Genomic_DNA"/>
</dbReference>
<evidence type="ECO:0000313" key="3">
    <source>
        <dbReference type="Proteomes" id="UP001461498"/>
    </source>
</evidence>
<sequence>MDTLEKLLLLEFLVDSVYYEKTAIDPRRLQGLADTNVRFQFLDYPPVDISEVDFCPTGDGYERSEISFKSGKSILFALPDLTRGIGNSFDIFVTVSRKIKKSPGGLHDLGKTVIRLGESFVNLLETTSYEGVCPTSRTVRDSYTFSDENGKITGLITAFIRLSCFGKIIVTQFQGEGLAERSYCFKGGEDEAVPQVPPEVEDSVCGGYGGNVPQMMMGPPMPPPMIPQTINIPVPLKKKQPLNKCGKVPSELVSSDSEGEQKGPYCLRKDCPKHYQRPPWIAGAKRAKRTIAGPPTGAAAFQGDDVLFQMRHPLNGNSAQPPKGETIFHLDNEPDQHRQKVQMIEPDVRPEHDNEHDVFLLRFGKRDAQNKPAKLIVALKTPKVQDFTEHKCRTDQYIQTECAKKSRRLQQANAAPTAPPTPSAEPPKEDEAKTVKGGKAKKK</sequence>